<comment type="caution">
    <text evidence="11">The sequence shown here is derived from an EMBL/GenBank/DDBJ whole genome shotgun (WGS) entry which is preliminary data.</text>
</comment>
<comment type="subcellular location">
    <subcellularLocation>
        <location evidence="1">Membrane</location>
        <topology evidence="1">Lipid-anchor</topology>
    </subcellularLocation>
</comment>
<evidence type="ECO:0000256" key="3">
    <source>
        <dbReference type="ARBA" id="ARBA00022544"/>
    </source>
</evidence>
<proteinExistence type="inferred from homology"/>
<evidence type="ECO:0000256" key="4">
    <source>
        <dbReference type="ARBA" id="ARBA00022729"/>
    </source>
</evidence>
<dbReference type="InterPro" id="IPR046953">
    <property type="entry name" value="Spore_GerAC-like_C"/>
</dbReference>
<keyword evidence="4 8" id="KW-0732">Signal</keyword>
<evidence type="ECO:0000256" key="2">
    <source>
        <dbReference type="ARBA" id="ARBA00007886"/>
    </source>
</evidence>
<evidence type="ECO:0000313" key="11">
    <source>
        <dbReference type="EMBL" id="NOU71043.1"/>
    </source>
</evidence>
<dbReference type="Pfam" id="PF25198">
    <property type="entry name" value="Spore_GerAC_N"/>
    <property type="match status" value="1"/>
</dbReference>
<feature type="chain" id="PRO_5047465598" evidence="8">
    <location>
        <begin position="19"/>
        <end position="373"/>
    </location>
</feature>
<sequence length="373" mass="42613">MNKRRFRKMLFVVFVVLAAGCSDRLDMEDATFALLVGFDLDKENKLLVYSTTPVFSQSAEKKTREIGVTSQTNRQSREKQDSYAPGVFQGRSIQVILVSKRILQQENWFQLTDIWFRDPKNPLTSRVIAFDGPISEIIHLNPKDQPMLPLLLRDMVETKYTRSETVKTTLQELHNQMREKGQTPYISEVRLLNKQIAMTGITLLDNKGEFADSLNIQESILLQILQNSTKKAVSLTLPIPGQVKIGPFHTYKLSINAEKIKTKVKTSYQNDKFQFDIAITMRVGLTELMFPYDVRSQGKELENKITIQVQKQLESLIHKIQADKIDPMGLGFYARAHEYSHFKKVEDNWGETLAKADIHVSVKTTIGAMGTVK</sequence>
<reference evidence="11 12" key="1">
    <citation type="submission" date="2019-10" db="EMBL/GenBank/DDBJ databases">
        <title>Description of Paenibacillus terrestris sp. nov.</title>
        <authorList>
            <person name="Carlier A."/>
            <person name="Qi S."/>
        </authorList>
    </citation>
    <scope>NUCLEOTIDE SEQUENCE [LARGE SCALE GENOMIC DNA]</scope>
    <source>
        <strain evidence="11 12">LMG 31458</strain>
    </source>
</reference>
<evidence type="ECO:0000256" key="8">
    <source>
        <dbReference type="SAM" id="SignalP"/>
    </source>
</evidence>
<organism evidence="11 12">
    <name type="scientific">Paenibacillus phytorum</name>
    <dbReference type="NCBI Taxonomy" id="2654977"/>
    <lineage>
        <taxon>Bacteria</taxon>
        <taxon>Bacillati</taxon>
        <taxon>Bacillota</taxon>
        <taxon>Bacilli</taxon>
        <taxon>Bacillales</taxon>
        <taxon>Paenibacillaceae</taxon>
        <taxon>Paenibacillus</taxon>
    </lineage>
</organism>
<feature type="domain" description="Spore germination protein N-terminal" evidence="10">
    <location>
        <begin position="23"/>
        <end position="190"/>
    </location>
</feature>
<keyword evidence="5" id="KW-0472">Membrane</keyword>
<keyword evidence="7" id="KW-0449">Lipoprotein</keyword>
<dbReference type="RefSeq" id="WP_171642065.1">
    <property type="nucleotide sequence ID" value="NZ_WHOA01000038.1"/>
</dbReference>
<dbReference type="PANTHER" id="PTHR35789:SF1">
    <property type="entry name" value="SPORE GERMINATION PROTEIN B3"/>
    <property type="match status" value="1"/>
</dbReference>
<dbReference type="InterPro" id="IPR057336">
    <property type="entry name" value="GerAC_N"/>
</dbReference>
<dbReference type="InterPro" id="IPR038501">
    <property type="entry name" value="Spore_GerAC_C_sf"/>
</dbReference>
<dbReference type="Pfam" id="PF05504">
    <property type="entry name" value="Spore_GerAC"/>
    <property type="match status" value="1"/>
</dbReference>
<dbReference type="PROSITE" id="PS51257">
    <property type="entry name" value="PROKAR_LIPOPROTEIN"/>
    <property type="match status" value="1"/>
</dbReference>
<feature type="signal peptide" evidence="8">
    <location>
        <begin position="1"/>
        <end position="18"/>
    </location>
</feature>
<evidence type="ECO:0000259" key="10">
    <source>
        <dbReference type="Pfam" id="PF25198"/>
    </source>
</evidence>
<comment type="similarity">
    <text evidence="2">Belongs to the GerABKC lipoprotein family.</text>
</comment>
<dbReference type="EMBL" id="WHOA01000038">
    <property type="protein sequence ID" value="NOU71043.1"/>
    <property type="molecule type" value="Genomic_DNA"/>
</dbReference>
<evidence type="ECO:0000256" key="5">
    <source>
        <dbReference type="ARBA" id="ARBA00023136"/>
    </source>
</evidence>
<dbReference type="PANTHER" id="PTHR35789">
    <property type="entry name" value="SPORE GERMINATION PROTEIN B3"/>
    <property type="match status" value="1"/>
</dbReference>
<feature type="domain" description="Spore germination GerAC-like C-terminal" evidence="9">
    <location>
        <begin position="199"/>
        <end position="369"/>
    </location>
</feature>
<evidence type="ECO:0000256" key="7">
    <source>
        <dbReference type="ARBA" id="ARBA00023288"/>
    </source>
</evidence>
<dbReference type="Proteomes" id="UP000616779">
    <property type="component" value="Unassembled WGS sequence"/>
</dbReference>
<keyword evidence="3" id="KW-0309">Germination</keyword>
<evidence type="ECO:0000256" key="6">
    <source>
        <dbReference type="ARBA" id="ARBA00023139"/>
    </source>
</evidence>
<evidence type="ECO:0000313" key="12">
    <source>
        <dbReference type="Proteomes" id="UP000616779"/>
    </source>
</evidence>
<protein>
    <submittedName>
        <fullName evidence="11">Ger(X)C family spore germination protein</fullName>
    </submittedName>
</protein>
<evidence type="ECO:0000259" key="9">
    <source>
        <dbReference type="Pfam" id="PF05504"/>
    </source>
</evidence>
<evidence type="ECO:0000256" key="1">
    <source>
        <dbReference type="ARBA" id="ARBA00004635"/>
    </source>
</evidence>
<dbReference type="Gene3D" id="3.30.300.210">
    <property type="entry name" value="Nutrient germinant receptor protein C, domain 3"/>
    <property type="match status" value="1"/>
</dbReference>
<accession>A0ABX1XR68</accession>
<dbReference type="InterPro" id="IPR008844">
    <property type="entry name" value="Spore_GerAC-like"/>
</dbReference>
<keyword evidence="6" id="KW-0564">Palmitate</keyword>
<name>A0ABX1XR68_9BACL</name>
<keyword evidence="12" id="KW-1185">Reference proteome</keyword>
<dbReference type="NCBIfam" id="TIGR02887">
    <property type="entry name" value="spore_ger_x_C"/>
    <property type="match status" value="1"/>
</dbReference>
<gene>
    <name evidence="11" type="ORF">GC098_06290</name>
</gene>